<sequence length="145" mass="16220">MAYVNPLPFIYRYVRDAAAAYADEWPILSRIVWRTHGDVDDPMNELVCRVQMTISRIHPSGPTFAATQIRARLYMTGPDGDEVSDASDALVQAIEKAWRSGMETSEGWATYIEWTQLPTPETDMGTTADYINMVSSLQVTARKGA</sequence>
<evidence type="ECO:0000313" key="1">
    <source>
        <dbReference type="EMBL" id="DAF51286.1"/>
    </source>
</evidence>
<reference evidence="1" key="1">
    <citation type="journal article" date="2021" name="Proc. Natl. Acad. Sci. U.S.A.">
        <title>A Catalog of Tens of Thousands of Viruses from Human Metagenomes Reveals Hidden Associations with Chronic Diseases.</title>
        <authorList>
            <person name="Tisza M.J."/>
            <person name="Buck C.B."/>
        </authorList>
    </citation>
    <scope>NUCLEOTIDE SEQUENCE</scope>
    <source>
        <strain evidence="1">CtRGj11</strain>
    </source>
</reference>
<dbReference type="EMBL" id="BK032613">
    <property type="protein sequence ID" value="DAF51286.1"/>
    <property type="molecule type" value="Genomic_DNA"/>
</dbReference>
<organism evidence="1">
    <name type="scientific">Siphoviridae sp. ctRGj11</name>
    <dbReference type="NCBI Taxonomy" id="2827868"/>
    <lineage>
        <taxon>Viruses</taxon>
        <taxon>Duplodnaviria</taxon>
        <taxon>Heunggongvirae</taxon>
        <taxon>Uroviricota</taxon>
        <taxon>Caudoviricetes</taxon>
    </lineage>
</organism>
<accession>A0A8S5SJZ7</accession>
<proteinExistence type="predicted"/>
<protein>
    <submittedName>
        <fullName evidence="1">Uncharacterized protein</fullName>
    </submittedName>
</protein>
<name>A0A8S5SJZ7_9CAUD</name>